<dbReference type="InterPro" id="IPR045275">
    <property type="entry name" value="MscS_archaea/bacteria_type"/>
</dbReference>
<dbReference type="PANTHER" id="PTHR30221">
    <property type="entry name" value="SMALL-CONDUCTANCE MECHANOSENSITIVE CHANNEL"/>
    <property type="match status" value="1"/>
</dbReference>
<comment type="function">
    <text evidence="7">Mechanosensitive channel that participates in the regulation of osmotic pressure changes within the cell, opening in response to stretch forces in the membrane lipid bilayer, without the need for other proteins. Contributes to normal resistance to hypoosmotic shock. Forms an ion channel of 1.0 nanosiemens conductance with a slight preference for anions.</text>
</comment>
<evidence type="ECO:0000256" key="7">
    <source>
        <dbReference type="RuleBase" id="RU369025"/>
    </source>
</evidence>
<name>A0ABY6ZVU0_9PSED</name>
<keyword evidence="6 7" id="KW-0472">Membrane</keyword>
<keyword evidence="7" id="KW-0813">Transport</keyword>
<gene>
    <name evidence="9" type="ORF">OU419_25510</name>
</gene>
<evidence type="ECO:0000256" key="2">
    <source>
        <dbReference type="ARBA" id="ARBA00008017"/>
    </source>
</evidence>
<sequence length="283" mass="30302">MEDTNIINVGTEKINALWATVSQYALAFGVKILAAIAFWVIGRWLIGLAVGMVEKALVKQSVDPTVLRYVGSFITVTLNILLVIGILGYFGVQTTSIAALIAAAGVAIGMAWSGLLANLAAGGFIIVLRPFKVGDFITAGGVTGTVKEIGLFVTAINTPDNVLTLVGNNKIFGDTIQNYTHNPYRRVELKAQLSGAADYPAAAAVLKQRIAAIPNVLSDPPVDVEILEFNLVGPVLAVRPYCHNDNYWQVYFDTNRTIKEALGSEFPAPMPAQRVIVQQASES</sequence>
<feature type="transmembrane region" description="Helical" evidence="7">
    <location>
        <begin position="66"/>
        <end position="91"/>
    </location>
</feature>
<feature type="transmembrane region" description="Helical" evidence="7">
    <location>
        <begin position="97"/>
        <end position="128"/>
    </location>
</feature>
<dbReference type="InterPro" id="IPR023408">
    <property type="entry name" value="MscS_beta-dom_sf"/>
</dbReference>
<keyword evidence="4 7" id="KW-0812">Transmembrane</keyword>
<evidence type="ECO:0000313" key="10">
    <source>
        <dbReference type="Proteomes" id="UP001163624"/>
    </source>
</evidence>
<comment type="subunit">
    <text evidence="7">Homoheptamer.</text>
</comment>
<dbReference type="SUPFAM" id="SSF82689">
    <property type="entry name" value="Mechanosensitive channel protein MscS (YggB), C-terminal domain"/>
    <property type="match status" value="1"/>
</dbReference>
<evidence type="ECO:0000313" key="9">
    <source>
        <dbReference type="EMBL" id="WAI49067.1"/>
    </source>
</evidence>
<feature type="transmembrane region" description="Helical" evidence="7">
    <location>
        <begin position="24"/>
        <end position="46"/>
    </location>
</feature>
<dbReference type="Gene3D" id="1.10.287.1260">
    <property type="match status" value="1"/>
</dbReference>
<evidence type="ECO:0000256" key="5">
    <source>
        <dbReference type="ARBA" id="ARBA00022989"/>
    </source>
</evidence>
<proteinExistence type="inferred from homology"/>
<dbReference type="InterPro" id="IPR010920">
    <property type="entry name" value="LSM_dom_sf"/>
</dbReference>
<reference evidence="9" key="1">
    <citation type="submission" date="2022-11" db="EMBL/GenBank/DDBJ databases">
        <title>Pseudomonas triclosanedens sp. nov., a triclosan degrader isolated from activated sludge.</title>
        <authorList>
            <person name="Yin Y."/>
            <person name="Lu Z."/>
        </authorList>
    </citation>
    <scope>NUCLEOTIDE SEQUENCE</scope>
    <source>
        <strain evidence="9">ZM23</strain>
    </source>
</reference>
<comment type="caution">
    <text evidence="7">Lacks conserved residue(s) required for the propagation of feature annotation.</text>
</comment>
<keyword evidence="3" id="KW-1003">Cell membrane</keyword>
<protein>
    <recommendedName>
        <fullName evidence="7">Small-conductance mechanosensitive channel</fullName>
    </recommendedName>
</protein>
<keyword evidence="10" id="KW-1185">Reference proteome</keyword>
<comment type="similarity">
    <text evidence="2 7">Belongs to the MscS (TC 1.A.23) family.</text>
</comment>
<dbReference type="InterPro" id="IPR011014">
    <property type="entry name" value="MscS_channel_TM-2"/>
</dbReference>
<dbReference type="Gene3D" id="3.30.70.100">
    <property type="match status" value="1"/>
</dbReference>
<keyword evidence="5 7" id="KW-1133">Transmembrane helix</keyword>
<evidence type="ECO:0000259" key="8">
    <source>
        <dbReference type="Pfam" id="PF00924"/>
    </source>
</evidence>
<dbReference type="Gene3D" id="2.30.30.60">
    <property type="match status" value="1"/>
</dbReference>
<dbReference type="InterPro" id="IPR006685">
    <property type="entry name" value="MscS_channel_2nd"/>
</dbReference>
<evidence type="ECO:0000256" key="1">
    <source>
        <dbReference type="ARBA" id="ARBA00004651"/>
    </source>
</evidence>
<dbReference type="InterPro" id="IPR011066">
    <property type="entry name" value="MscS_channel_C_sf"/>
</dbReference>
<dbReference type="RefSeq" id="WP_254472298.1">
    <property type="nucleotide sequence ID" value="NZ_CP113432.1"/>
</dbReference>
<organism evidence="9 10">
    <name type="scientific">Pseudomonas triclosanedens</name>
    <dbReference type="NCBI Taxonomy" id="2961893"/>
    <lineage>
        <taxon>Bacteria</taxon>
        <taxon>Pseudomonadati</taxon>
        <taxon>Pseudomonadota</taxon>
        <taxon>Gammaproteobacteria</taxon>
        <taxon>Pseudomonadales</taxon>
        <taxon>Pseudomonadaceae</taxon>
        <taxon>Pseudomonas</taxon>
    </lineage>
</organism>
<dbReference type="SUPFAM" id="SSF82861">
    <property type="entry name" value="Mechanosensitive channel protein MscS (YggB), transmembrane region"/>
    <property type="match status" value="1"/>
</dbReference>
<accession>A0ABY6ZVU0</accession>
<keyword evidence="7" id="KW-0997">Cell inner membrane</keyword>
<dbReference type="SUPFAM" id="SSF50182">
    <property type="entry name" value="Sm-like ribonucleoproteins"/>
    <property type="match status" value="1"/>
</dbReference>
<evidence type="ECO:0000256" key="4">
    <source>
        <dbReference type="ARBA" id="ARBA00022692"/>
    </source>
</evidence>
<dbReference type="PANTHER" id="PTHR30221:SF3">
    <property type="entry name" value="SMALL-CONDUCTANCE MECHANOSENSITIVE CHANNEL"/>
    <property type="match status" value="1"/>
</dbReference>
<evidence type="ECO:0000256" key="6">
    <source>
        <dbReference type="ARBA" id="ARBA00023136"/>
    </source>
</evidence>
<dbReference type="Pfam" id="PF00924">
    <property type="entry name" value="MS_channel_2nd"/>
    <property type="match status" value="1"/>
</dbReference>
<dbReference type="Proteomes" id="UP001163624">
    <property type="component" value="Chromosome"/>
</dbReference>
<evidence type="ECO:0000256" key="3">
    <source>
        <dbReference type="ARBA" id="ARBA00022475"/>
    </source>
</evidence>
<comment type="subcellular location">
    <subcellularLocation>
        <location evidence="7">Cell inner membrane</location>
        <topology evidence="7">Multi-pass membrane protein</topology>
    </subcellularLocation>
    <subcellularLocation>
        <location evidence="1">Cell membrane</location>
        <topology evidence="1">Multi-pass membrane protein</topology>
    </subcellularLocation>
</comment>
<keyword evidence="7" id="KW-0407">Ion channel</keyword>
<keyword evidence="7" id="KW-0406">Ion transport</keyword>
<dbReference type="EMBL" id="CP113432">
    <property type="protein sequence ID" value="WAI49067.1"/>
    <property type="molecule type" value="Genomic_DNA"/>
</dbReference>
<feature type="domain" description="Mechanosensitive ion channel MscS" evidence="8">
    <location>
        <begin position="115"/>
        <end position="181"/>
    </location>
</feature>